<comment type="caution">
    <text evidence="1">The sequence shown here is derived from an EMBL/GenBank/DDBJ whole genome shotgun (WGS) entry which is preliminary data.</text>
</comment>
<dbReference type="EMBL" id="JBFASG010000003">
    <property type="protein sequence ID" value="MEV4922245.1"/>
    <property type="molecule type" value="Genomic_DNA"/>
</dbReference>
<name>A0ABV3IPV2_9ACTN</name>
<gene>
    <name evidence="1" type="ORF">AB0L03_05245</name>
</gene>
<dbReference type="Proteomes" id="UP001552479">
    <property type="component" value="Unassembled WGS sequence"/>
</dbReference>
<evidence type="ECO:0000313" key="1">
    <source>
        <dbReference type="EMBL" id="MEV4922245.1"/>
    </source>
</evidence>
<dbReference type="RefSeq" id="WP_366086903.1">
    <property type="nucleotide sequence ID" value="NZ_JBFASG010000003.1"/>
</dbReference>
<sequence>MSAAAPEEPSGHTPDDLRAAVAAAESPDAAHAAVAELGRVADAIISPEAG</sequence>
<reference evidence="1 2" key="1">
    <citation type="submission" date="2024-06" db="EMBL/GenBank/DDBJ databases">
        <title>The Natural Products Discovery Center: Release of the First 8490 Sequenced Strains for Exploring Actinobacteria Biosynthetic Diversity.</title>
        <authorList>
            <person name="Kalkreuter E."/>
            <person name="Kautsar S.A."/>
            <person name="Yang D."/>
            <person name="Bader C.D."/>
            <person name="Teijaro C.N."/>
            <person name="Fluegel L."/>
            <person name="Davis C.M."/>
            <person name="Simpson J.R."/>
            <person name="Lauterbach L."/>
            <person name="Steele A.D."/>
            <person name="Gui C."/>
            <person name="Meng S."/>
            <person name="Li G."/>
            <person name="Viehrig K."/>
            <person name="Ye F."/>
            <person name="Su P."/>
            <person name="Kiefer A.F."/>
            <person name="Nichols A."/>
            <person name="Cepeda A.J."/>
            <person name="Yan W."/>
            <person name="Fan B."/>
            <person name="Jiang Y."/>
            <person name="Adhikari A."/>
            <person name="Zheng C.-J."/>
            <person name="Schuster L."/>
            <person name="Cowan T.M."/>
            <person name="Smanski M.J."/>
            <person name="Chevrette M.G."/>
            <person name="De Carvalho L.P.S."/>
            <person name="Shen B."/>
        </authorList>
    </citation>
    <scope>NUCLEOTIDE SEQUENCE [LARGE SCALE GENOMIC DNA]</scope>
    <source>
        <strain evidence="1 2">NPDC053791</strain>
    </source>
</reference>
<organism evidence="1 2">
    <name type="scientific">Streptomyces roseoverticillatus</name>
    <dbReference type="NCBI Taxonomy" id="66429"/>
    <lineage>
        <taxon>Bacteria</taxon>
        <taxon>Bacillati</taxon>
        <taxon>Actinomycetota</taxon>
        <taxon>Actinomycetes</taxon>
        <taxon>Kitasatosporales</taxon>
        <taxon>Streptomycetaceae</taxon>
        <taxon>Streptomyces</taxon>
    </lineage>
</organism>
<accession>A0ABV3IPV2</accession>
<protein>
    <submittedName>
        <fullName evidence="1">Uncharacterized protein</fullName>
    </submittedName>
</protein>
<proteinExistence type="predicted"/>
<evidence type="ECO:0000313" key="2">
    <source>
        <dbReference type="Proteomes" id="UP001552479"/>
    </source>
</evidence>
<keyword evidence="2" id="KW-1185">Reference proteome</keyword>